<comment type="caution">
    <text evidence="2">The sequence shown here is derived from an EMBL/GenBank/DDBJ whole genome shotgun (WGS) entry which is preliminary data.</text>
</comment>
<dbReference type="AlphaFoldDB" id="A0A0F9HRB0"/>
<accession>A0A0F9HRB0</accession>
<keyword evidence="1" id="KW-0472">Membrane</keyword>
<gene>
    <name evidence="2" type="ORF">LCGC14_2032120</name>
</gene>
<feature type="transmembrane region" description="Helical" evidence="1">
    <location>
        <begin position="12"/>
        <end position="30"/>
    </location>
</feature>
<feature type="transmembrane region" description="Helical" evidence="1">
    <location>
        <begin position="36"/>
        <end position="60"/>
    </location>
</feature>
<name>A0A0F9HRB0_9ZZZZ</name>
<sequence length="68" mass="7035">MNGIIIGKRVPIGAAVNGTVLFGAEIYNVTHPELQISMAIAAGLAVTLTALIQILVVNYFGVTTLPKG</sequence>
<keyword evidence="1" id="KW-1133">Transmembrane helix</keyword>
<dbReference type="EMBL" id="LAZR01023671">
    <property type="protein sequence ID" value="KKL77712.1"/>
    <property type="molecule type" value="Genomic_DNA"/>
</dbReference>
<proteinExistence type="predicted"/>
<reference evidence="2" key="1">
    <citation type="journal article" date="2015" name="Nature">
        <title>Complex archaea that bridge the gap between prokaryotes and eukaryotes.</title>
        <authorList>
            <person name="Spang A."/>
            <person name="Saw J.H."/>
            <person name="Jorgensen S.L."/>
            <person name="Zaremba-Niedzwiedzka K."/>
            <person name="Martijn J."/>
            <person name="Lind A.E."/>
            <person name="van Eijk R."/>
            <person name="Schleper C."/>
            <person name="Guy L."/>
            <person name="Ettema T.J."/>
        </authorList>
    </citation>
    <scope>NUCLEOTIDE SEQUENCE</scope>
</reference>
<keyword evidence="1" id="KW-0812">Transmembrane</keyword>
<evidence type="ECO:0000313" key="2">
    <source>
        <dbReference type="EMBL" id="KKL77712.1"/>
    </source>
</evidence>
<evidence type="ECO:0000256" key="1">
    <source>
        <dbReference type="SAM" id="Phobius"/>
    </source>
</evidence>
<organism evidence="2">
    <name type="scientific">marine sediment metagenome</name>
    <dbReference type="NCBI Taxonomy" id="412755"/>
    <lineage>
        <taxon>unclassified sequences</taxon>
        <taxon>metagenomes</taxon>
        <taxon>ecological metagenomes</taxon>
    </lineage>
</organism>
<protein>
    <submittedName>
        <fullName evidence="2">Uncharacterized protein</fullName>
    </submittedName>
</protein>